<evidence type="ECO:0000256" key="1">
    <source>
        <dbReference type="ARBA" id="ARBA00000085"/>
    </source>
</evidence>
<sequence length="445" mass="52368">MNLNYNIKDNSYENSILISMIIGLLSQVFFEPVMSNFRISLAIIILPICFYILENINIIKVGFLSAMSVYFIRVCTYFFSFRLELEALSNGMKIFFPEIFFYLTYFAIFKLFTSKMYDKKITKIFIICLGADFLGNFIEILFRYFINAEKINAELILGLILIALLRSLIIWIYLNITAKYKIFILRKEHENRYKRLLYTTSKLKTEIYWMEKSMKSTEKLMGDAYNLYTNISTNIDSNAWAEESLDIAKNIHEIKKDNLLALRGLEEVLENTKEDKGLYLSEIYDIFQNSLKVQINRDNKKVKIFLKYKKDIYTRNHYCIMSILRNLIMNSIDAIKDKGNIYVHQYEHRIKDIPYYIFTVEDDGMGIKESEIKYIFSPGFSTKINYKTGNINRGLGLSIVRELTYKSLSGFIEVESKENQGTKFTIYIPQKELENFNDGYNNCRG</sequence>
<dbReference type="RefSeq" id="WP_343825813.1">
    <property type="nucleotide sequence ID" value="NZ_BAAACI010000006.1"/>
</dbReference>
<dbReference type="EMBL" id="BAAACI010000006">
    <property type="protein sequence ID" value="GAA0772460.1"/>
    <property type="molecule type" value="Genomic_DNA"/>
</dbReference>
<dbReference type="PANTHER" id="PTHR43065:SF46">
    <property type="entry name" value="C4-DICARBOXYLATE TRANSPORT SENSOR PROTEIN DCTB"/>
    <property type="match status" value="1"/>
</dbReference>
<keyword evidence="8" id="KW-0812">Transmembrane</keyword>
<evidence type="ECO:0000256" key="5">
    <source>
        <dbReference type="ARBA" id="ARBA00022777"/>
    </source>
</evidence>
<dbReference type="InterPro" id="IPR003594">
    <property type="entry name" value="HATPase_dom"/>
</dbReference>
<feature type="transmembrane region" description="Helical" evidence="8">
    <location>
        <begin position="156"/>
        <end position="176"/>
    </location>
</feature>
<feature type="domain" description="Histidine kinase" evidence="9">
    <location>
        <begin position="320"/>
        <end position="432"/>
    </location>
</feature>
<keyword evidence="6 10" id="KW-0067">ATP-binding</keyword>
<keyword evidence="8" id="KW-1133">Transmembrane helix</keyword>
<reference evidence="11" key="1">
    <citation type="journal article" date="2019" name="Int. J. Syst. Evol. Microbiol.">
        <title>The Global Catalogue of Microorganisms (GCM) 10K type strain sequencing project: providing services to taxonomists for standard genome sequencing and annotation.</title>
        <authorList>
            <consortium name="The Broad Institute Genomics Platform"/>
            <consortium name="The Broad Institute Genome Sequencing Center for Infectious Disease"/>
            <person name="Wu L."/>
            <person name="Ma J."/>
        </authorList>
    </citation>
    <scope>NUCLEOTIDE SEQUENCE [LARGE SCALE GENOMIC DNA]</scope>
    <source>
        <strain evidence="11">JCM 1417</strain>
    </source>
</reference>
<evidence type="ECO:0000259" key="9">
    <source>
        <dbReference type="PROSITE" id="PS50109"/>
    </source>
</evidence>
<accession>A0ABP3VXY4</accession>
<dbReference type="EC" id="2.7.13.3" evidence="2"/>
<feature type="transmembrane region" description="Helical" evidence="8">
    <location>
        <begin position="36"/>
        <end position="54"/>
    </location>
</feature>
<dbReference type="InterPro" id="IPR004358">
    <property type="entry name" value="Sig_transdc_His_kin-like_C"/>
</dbReference>
<dbReference type="Gene3D" id="3.30.565.10">
    <property type="entry name" value="Histidine kinase-like ATPase, C-terminal domain"/>
    <property type="match status" value="1"/>
</dbReference>
<keyword evidence="3" id="KW-0808">Transferase</keyword>
<dbReference type="PROSITE" id="PS50109">
    <property type="entry name" value="HIS_KIN"/>
    <property type="match status" value="1"/>
</dbReference>
<keyword evidence="7" id="KW-0902">Two-component regulatory system</keyword>
<dbReference type="SUPFAM" id="SSF55874">
    <property type="entry name" value="ATPase domain of HSP90 chaperone/DNA topoisomerase II/histidine kinase"/>
    <property type="match status" value="1"/>
</dbReference>
<evidence type="ECO:0000313" key="11">
    <source>
        <dbReference type="Proteomes" id="UP001501047"/>
    </source>
</evidence>
<feature type="transmembrane region" description="Helical" evidence="8">
    <location>
        <begin position="12"/>
        <end position="30"/>
    </location>
</feature>
<evidence type="ECO:0000256" key="4">
    <source>
        <dbReference type="ARBA" id="ARBA00022741"/>
    </source>
</evidence>
<protein>
    <recommendedName>
        <fullName evidence="2">histidine kinase</fullName>
        <ecNumber evidence="2">2.7.13.3</ecNumber>
    </recommendedName>
</protein>
<keyword evidence="4" id="KW-0547">Nucleotide-binding</keyword>
<feature type="transmembrane region" description="Helical" evidence="8">
    <location>
        <begin position="124"/>
        <end position="144"/>
    </location>
</feature>
<dbReference type="PANTHER" id="PTHR43065">
    <property type="entry name" value="SENSOR HISTIDINE KINASE"/>
    <property type="match status" value="1"/>
</dbReference>
<evidence type="ECO:0000256" key="2">
    <source>
        <dbReference type="ARBA" id="ARBA00012438"/>
    </source>
</evidence>
<evidence type="ECO:0000256" key="6">
    <source>
        <dbReference type="ARBA" id="ARBA00022840"/>
    </source>
</evidence>
<keyword evidence="8" id="KW-0472">Membrane</keyword>
<keyword evidence="5" id="KW-0418">Kinase</keyword>
<dbReference type="Proteomes" id="UP001501047">
    <property type="component" value="Unassembled WGS sequence"/>
</dbReference>
<evidence type="ECO:0000313" key="10">
    <source>
        <dbReference type="EMBL" id="GAA0772460.1"/>
    </source>
</evidence>
<keyword evidence="11" id="KW-1185">Reference proteome</keyword>
<dbReference type="InterPro" id="IPR005467">
    <property type="entry name" value="His_kinase_dom"/>
</dbReference>
<dbReference type="Pfam" id="PF02518">
    <property type="entry name" value="HATPase_c"/>
    <property type="match status" value="1"/>
</dbReference>
<dbReference type="PRINTS" id="PR00344">
    <property type="entry name" value="BCTRLSENSOR"/>
</dbReference>
<feature type="transmembrane region" description="Helical" evidence="8">
    <location>
        <begin position="94"/>
        <end position="112"/>
    </location>
</feature>
<proteinExistence type="predicted"/>
<comment type="caution">
    <text evidence="10">The sequence shown here is derived from an EMBL/GenBank/DDBJ whole genome shotgun (WGS) entry which is preliminary data.</text>
</comment>
<name>A0ABP3VXY4_CLOSU</name>
<evidence type="ECO:0000256" key="8">
    <source>
        <dbReference type="SAM" id="Phobius"/>
    </source>
</evidence>
<dbReference type="InterPro" id="IPR036890">
    <property type="entry name" value="HATPase_C_sf"/>
</dbReference>
<dbReference type="SMART" id="SM00387">
    <property type="entry name" value="HATPase_c"/>
    <property type="match status" value="1"/>
</dbReference>
<comment type="catalytic activity">
    <reaction evidence="1">
        <text>ATP + protein L-histidine = ADP + protein N-phospho-L-histidine.</text>
        <dbReference type="EC" id="2.7.13.3"/>
    </reaction>
</comment>
<feature type="transmembrane region" description="Helical" evidence="8">
    <location>
        <begin position="61"/>
        <end position="82"/>
    </location>
</feature>
<gene>
    <name evidence="10" type="ORF">GCM10008908_18780</name>
</gene>
<evidence type="ECO:0000256" key="7">
    <source>
        <dbReference type="ARBA" id="ARBA00023012"/>
    </source>
</evidence>
<organism evidence="10 11">
    <name type="scientific">Clostridium subterminale</name>
    <dbReference type="NCBI Taxonomy" id="1550"/>
    <lineage>
        <taxon>Bacteria</taxon>
        <taxon>Bacillati</taxon>
        <taxon>Bacillota</taxon>
        <taxon>Clostridia</taxon>
        <taxon>Eubacteriales</taxon>
        <taxon>Clostridiaceae</taxon>
        <taxon>Clostridium</taxon>
    </lineage>
</organism>
<dbReference type="GO" id="GO:0005524">
    <property type="term" value="F:ATP binding"/>
    <property type="evidence" value="ECO:0007669"/>
    <property type="project" value="UniProtKB-KW"/>
</dbReference>
<evidence type="ECO:0000256" key="3">
    <source>
        <dbReference type="ARBA" id="ARBA00022679"/>
    </source>
</evidence>